<gene>
    <name evidence="1" type="ORF">PIB30_020618</name>
</gene>
<comment type="caution">
    <text evidence="1">The sequence shown here is derived from an EMBL/GenBank/DDBJ whole genome shotgun (WGS) entry which is preliminary data.</text>
</comment>
<accession>A0ABU6S9Z2</accession>
<sequence length="158" mass="17618">MERRVFHVKYCYRGGNNSTTRITYLSRAVAVHNRTLRRRKHPLQTTSPSCCSGSPSAWSCFRNGVAWLVEESRSSPGQVRGLTLHDKGCWRRLAEVGERLDRGGYCSDASSKATMEVYRHLDQTMMVAVVARGGCCNCVDGRGCELRVLSALKGMLES</sequence>
<proteinExistence type="predicted"/>
<dbReference type="EMBL" id="JASCZI010060481">
    <property type="protein sequence ID" value="MED6132608.1"/>
    <property type="molecule type" value="Genomic_DNA"/>
</dbReference>
<keyword evidence="2" id="KW-1185">Reference proteome</keyword>
<name>A0ABU6S9Z2_9FABA</name>
<organism evidence="1 2">
    <name type="scientific">Stylosanthes scabra</name>
    <dbReference type="NCBI Taxonomy" id="79078"/>
    <lineage>
        <taxon>Eukaryota</taxon>
        <taxon>Viridiplantae</taxon>
        <taxon>Streptophyta</taxon>
        <taxon>Embryophyta</taxon>
        <taxon>Tracheophyta</taxon>
        <taxon>Spermatophyta</taxon>
        <taxon>Magnoliopsida</taxon>
        <taxon>eudicotyledons</taxon>
        <taxon>Gunneridae</taxon>
        <taxon>Pentapetalae</taxon>
        <taxon>rosids</taxon>
        <taxon>fabids</taxon>
        <taxon>Fabales</taxon>
        <taxon>Fabaceae</taxon>
        <taxon>Papilionoideae</taxon>
        <taxon>50 kb inversion clade</taxon>
        <taxon>dalbergioids sensu lato</taxon>
        <taxon>Dalbergieae</taxon>
        <taxon>Pterocarpus clade</taxon>
        <taxon>Stylosanthes</taxon>
    </lineage>
</organism>
<dbReference type="Proteomes" id="UP001341840">
    <property type="component" value="Unassembled WGS sequence"/>
</dbReference>
<protein>
    <submittedName>
        <fullName evidence="1">Uncharacterized protein</fullName>
    </submittedName>
</protein>
<evidence type="ECO:0000313" key="2">
    <source>
        <dbReference type="Proteomes" id="UP001341840"/>
    </source>
</evidence>
<evidence type="ECO:0000313" key="1">
    <source>
        <dbReference type="EMBL" id="MED6132608.1"/>
    </source>
</evidence>
<reference evidence="1 2" key="1">
    <citation type="journal article" date="2023" name="Plants (Basel)">
        <title>Bridging the Gap: Combining Genomics and Transcriptomics Approaches to Understand Stylosanthes scabra, an Orphan Legume from the Brazilian Caatinga.</title>
        <authorList>
            <person name="Ferreira-Neto J.R.C."/>
            <person name="da Silva M.D."/>
            <person name="Binneck E."/>
            <person name="de Melo N.F."/>
            <person name="da Silva R.H."/>
            <person name="de Melo A.L.T.M."/>
            <person name="Pandolfi V."/>
            <person name="Bustamante F.O."/>
            <person name="Brasileiro-Vidal A.C."/>
            <person name="Benko-Iseppon A.M."/>
        </authorList>
    </citation>
    <scope>NUCLEOTIDE SEQUENCE [LARGE SCALE GENOMIC DNA]</scope>
    <source>
        <tissue evidence="1">Leaves</tissue>
    </source>
</reference>